<reference evidence="2 3" key="1">
    <citation type="submission" date="2014-04" db="EMBL/GenBank/DDBJ databases">
        <authorList>
            <consortium name="DOE Joint Genome Institute"/>
            <person name="Kuo A."/>
            <person name="Kohler A."/>
            <person name="Costa M.D."/>
            <person name="Nagy L.G."/>
            <person name="Floudas D."/>
            <person name="Copeland A."/>
            <person name="Barry K.W."/>
            <person name="Cichocki N."/>
            <person name="Veneault-Fourrey C."/>
            <person name="LaButti K."/>
            <person name="Lindquist E.A."/>
            <person name="Lipzen A."/>
            <person name="Lundell T."/>
            <person name="Morin E."/>
            <person name="Murat C."/>
            <person name="Sun H."/>
            <person name="Tunlid A."/>
            <person name="Henrissat B."/>
            <person name="Grigoriev I.V."/>
            <person name="Hibbett D.S."/>
            <person name="Martin F."/>
            <person name="Nordberg H.P."/>
            <person name="Cantor M.N."/>
            <person name="Hua S.X."/>
        </authorList>
    </citation>
    <scope>NUCLEOTIDE SEQUENCE [LARGE SCALE GENOMIC DNA]</scope>
    <source>
        <strain evidence="2 3">Marx 270</strain>
    </source>
</reference>
<evidence type="ECO:0000313" key="3">
    <source>
        <dbReference type="Proteomes" id="UP000054217"/>
    </source>
</evidence>
<protein>
    <submittedName>
        <fullName evidence="2">Uncharacterized protein</fullName>
    </submittedName>
</protein>
<feature type="transmembrane region" description="Helical" evidence="1">
    <location>
        <begin position="26"/>
        <end position="46"/>
    </location>
</feature>
<dbReference type="InParanoid" id="A0A0C3JJP4"/>
<evidence type="ECO:0000256" key="1">
    <source>
        <dbReference type="SAM" id="Phobius"/>
    </source>
</evidence>
<sequence length="56" mass="6225">MILPRGTHTLWYGLHPAVGQLDIPRFSICFALVFLCGGLHSLTMFYGTTPILHDPV</sequence>
<keyword evidence="1" id="KW-1133">Transmembrane helix</keyword>
<keyword evidence="1" id="KW-0812">Transmembrane</keyword>
<dbReference type="Proteomes" id="UP000054217">
    <property type="component" value="Unassembled WGS sequence"/>
</dbReference>
<dbReference type="AlphaFoldDB" id="A0A0C3JJP4"/>
<proteinExistence type="predicted"/>
<reference evidence="3" key="2">
    <citation type="submission" date="2015-01" db="EMBL/GenBank/DDBJ databases">
        <title>Evolutionary Origins and Diversification of the Mycorrhizal Mutualists.</title>
        <authorList>
            <consortium name="DOE Joint Genome Institute"/>
            <consortium name="Mycorrhizal Genomics Consortium"/>
            <person name="Kohler A."/>
            <person name="Kuo A."/>
            <person name="Nagy L.G."/>
            <person name="Floudas D."/>
            <person name="Copeland A."/>
            <person name="Barry K.W."/>
            <person name="Cichocki N."/>
            <person name="Veneault-Fourrey C."/>
            <person name="LaButti K."/>
            <person name="Lindquist E.A."/>
            <person name="Lipzen A."/>
            <person name="Lundell T."/>
            <person name="Morin E."/>
            <person name="Murat C."/>
            <person name="Riley R."/>
            <person name="Ohm R."/>
            <person name="Sun H."/>
            <person name="Tunlid A."/>
            <person name="Henrissat B."/>
            <person name="Grigoriev I.V."/>
            <person name="Hibbett D.S."/>
            <person name="Martin F."/>
        </authorList>
    </citation>
    <scope>NUCLEOTIDE SEQUENCE [LARGE SCALE GENOMIC DNA]</scope>
    <source>
        <strain evidence="3">Marx 270</strain>
    </source>
</reference>
<dbReference type="HOGENOM" id="CLU_3015189_0_0_1"/>
<evidence type="ECO:0000313" key="2">
    <source>
        <dbReference type="EMBL" id="KIN97806.1"/>
    </source>
</evidence>
<accession>A0A0C3JJP4</accession>
<gene>
    <name evidence="2" type="ORF">M404DRAFT_1005855</name>
</gene>
<dbReference type="EMBL" id="KN832024">
    <property type="protein sequence ID" value="KIN97806.1"/>
    <property type="molecule type" value="Genomic_DNA"/>
</dbReference>
<keyword evidence="1" id="KW-0472">Membrane</keyword>
<organism evidence="2 3">
    <name type="scientific">Pisolithus tinctorius Marx 270</name>
    <dbReference type="NCBI Taxonomy" id="870435"/>
    <lineage>
        <taxon>Eukaryota</taxon>
        <taxon>Fungi</taxon>
        <taxon>Dikarya</taxon>
        <taxon>Basidiomycota</taxon>
        <taxon>Agaricomycotina</taxon>
        <taxon>Agaricomycetes</taxon>
        <taxon>Agaricomycetidae</taxon>
        <taxon>Boletales</taxon>
        <taxon>Sclerodermatineae</taxon>
        <taxon>Pisolithaceae</taxon>
        <taxon>Pisolithus</taxon>
    </lineage>
</organism>
<name>A0A0C3JJP4_PISTI</name>
<keyword evidence="3" id="KW-1185">Reference proteome</keyword>